<dbReference type="InterPro" id="IPR001509">
    <property type="entry name" value="Epimerase_deHydtase"/>
</dbReference>
<gene>
    <name evidence="2" type="ORF">IC610_07780</name>
</gene>
<dbReference type="SUPFAM" id="SSF51735">
    <property type="entry name" value="NAD(P)-binding Rossmann-fold domains"/>
    <property type="match status" value="1"/>
</dbReference>
<keyword evidence="3" id="KW-1185">Reference proteome</keyword>
<reference evidence="2 3" key="1">
    <citation type="submission" date="2020-09" db="EMBL/GenBank/DDBJ databases">
        <title>Genome seq and assembly of Chryseobacterium sp.</title>
        <authorList>
            <person name="Chhetri G."/>
        </authorList>
    </citation>
    <scope>NUCLEOTIDE SEQUENCE [LARGE SCALE GENOMIC DNA]</scope>
    <source>
        <strain evidence="2 3">GCR10</strain>
    </source>
</reference>
<evidence type="ECO:0000313" key="3">
    <source>
        <dbReference type="Proteomes" id="UP000637299"/>
    </source>
</evidence>
<dbReference type="Pfam" id="PF01370">
    <property type="entry name" value="Epimerase"/>
    <property type="match status" value="1"/>
</dbReference>
<protein>
    <submittedName>
        <fullName evidence="2">NAD-dependent epimerase/dehydratase family protein</fullName>
    </submittedName>
</protein>
<dbReference type="EMBL" id="JACYFS010000001">
    <property type="protein sequence ID" value="MBD8082322.1"/>
    <property type="molecule type" value="Genomic_DNA"/>
</dbReference>
<accession>A0ABR8ZAJ5</accession>
<organism evidence="2 3">
    <name type="scientific">Chryseobacterium caseinilyticum</name>
    <dbReference type="NCBI Taxonomy" id="2771428"/>
    <lineage>
        <taxon>Bacteria</taxon>
        <taxon>Pseudomonadati</taxon>
        <taxon>Bacteroidota</taxon>
        <taxon>Flavobacteriia</taxon>
        <taxon>Flavobacteriales</taxon>
        <taxon>Weeksellaceae</taxon>
        <taxon>Chryseobacterium group</taxon>
        <taxon>Chryseobacterium</taxon>
    </lineage>
</organism>
<evidence type="ECO:0000313" key="2">
    <source>
        <dbReference type="EMBL" id="MBD8082322.1"/>
    </source>
</evidence>
<dbReference type="InterPro" id="IPR050177">
    <property type="entry name" value="Lipid_A_modif_metabolic_enz"/>
</dbReference>
<comment type="caution">
    <text evidence="2">The sequence shown here is derived from an EMBL/GenBank/DDBJ whole genome shotgun (WGS) entry which is preliminary data.</text>
</comment>
<evidence type="ECO:0000259" key="1">
    <source>
        <dbReference type="Pfam" id="PF01370"/>
    </source>
</evidence>
<dbReference type="PANTHER" id="PTHR43245:SF55">
    <property type="entry name" value="NAD(P)-BINDING DOMAIN-CONTAINING PROTEIN"/>
    <property type="match status" value="1"/>
</dbReference>
<dbReference type="InterPro" id="IPR036291">
    <property type="entry name" value="NAD(P)-bd_dom_sf"/>
</dbReference>
<dbReference type="Gene3D" id="3.40.50.720">
    <property type="entry name" value="NAD(P)-binding Rossmann-like Domain"/>
    <property type="match status" value="1"/>
</dbReference>
<feature type="domain" description="NAD-dependent epimerase/dehydratase" evidence="1">
    <location>
        <begin position="3"/>
        <end position="183"/>
    </location>
</feature>
<proteinExistence type="predicted"/>
<sequence length="246" mass="28445">MRILIFGASGFIGKNLVNFYSQNSQVDVAKLDEDETTLLSKIEAADVIINASGVSRSESENDFFMYNMFYSQKLFLLVNRFEKKMYIYFSSIHFYVDTIYGVSKRYNEFLLSKLDFEKKNHFLCLRIPSIFGPGMKPNYVSVVATFCHNVVMGKESRIIDGDKMLQLLFINDLIKNIDSKIQNRKENGYELFDFFQETVDISVINLFKSIKSIEADMSKVITTNNFAENLALTYNYFAQNENKSDS</sequence>
<dbReference type="RefSeq" id="WP_191736065.1">
    <property type="nucleotide sequence ID" value="NZ_JACYFS010000001.1"/>
</dbReference>
<name>A0ABR8ZAJ5_9FLAO</name>
<dbReference type="PANTHER" id="PTHR43245">
    <property type="entry name" value="BIFUNCTIONAL POLYMYXIN RESISTANCE PROTEIN ARNA"/>
    <property type="match status" value="1"/>
</dbReference>
<dbReference type="Proteomes" id="UP000637299">
    <property type="component" value="Unassembled WGS sequence"/>
</dbReference>